<dbReference type="Pfam" id="PF06676">
    <property type="entry name" value="DUF1178"/>
    <property type="match status" value="1"/>
</dbReference>
<evidence type="ECO:0008006" key="3">
    <source>
        <dbReference type="Google" id="ProtNLM"/>
    </source>
</evidence>
<dbReference type="EMBL" id="FMXQ01000001">
    <property type="protein sequence ID" value="SDB08867.1"/>
    <property type="molecule type" value="Genomic_DNA"/>
</dbReference>
<evidence type="ECO:0000313" key="2">
    <source>
        <dbReference type="Proteomes" id="UP000199071"/>
    </source>
</evidence>
<accession>A0A1G6AKC9</accession>
<evidence type="ECO:0000313" key="1">
    <source>
        <dbReference type="EMBL" id="SDB08867.1"/>
    </source>
</evidence>
<reference evidence="1 2" key="1">
    <citation type="submission" date="2016-10" db="EMBL/GenBank/DDBJ databases">
        <authorList>
            <person name="de Groot N.N."/>
        </authorList>
    </citation>
    <scope>NUCLEOTIDE SEQUENCE [LARGE SCALE GENOMIC DNA]</scope>
    <source>
        <strain evidence="1 2">ATCC 35022</strain>
    </source>
</reference>
<dbReference type="STRING" id="665467.SAMN02982931_00774"/>
<gene>
    <name evidence="1" type="ORF">SAMN02982931_00774</name>
</gene>
<sequence>MIRFALRCEKDHEFEAWFRSGDDYDRLAGEKAVNCAVCGSTRVEKALMAPAVARSPRTRGMDIVKVDAGREAAPAADENVQLATSDPRERALRSAIRELRQKVTERADYVGNRFAEEARKIHHQEVEPRGIYGEATSEDAKALAEEGIDFYPLPSLPEDQN</sequence>
<dbReference type="PIRSF" id="PIRSF032131">
    <property type="entry name" value="UCP032131"/>
    <property type="match status" value="1"/>
</dbReference>
<organism evidence="1 2">
    <name type="scientific">Bauldia litoralis</name>
    <dbReference type="NCBI Taxonomy" id="665467"/>
    <lineage>
        <taxon>Bacteria</taxon>
        <taxon>Pseudomonadati</taxon>
        <taxon>Pseudomonadota</taxon>
        <taxon>Alphaproteobacteria</taxon>
        <taxon>Hyphomicrobiales</taxon>
        <taxon>Kaistiaceae</taxon>
        <taxon>Bauldia</taxon>
    </lineage>
</organism>
<dbReference type="AlphaFoldDB" id="A0A1G6AKC9"/>
<dbReference type="OrthoDB" id="9799894at2"/>
<dbReference type="RefSeq" id="WP_090874847.1">
    <property type="nucleotide sequence ID" value="NZ_FMXQ01000001.1"/>
</dbReference>
<dbReference type="InterPro" id="IPR009562">
    <property type="entry name" value="DUF1178"/>
</dbReference>
<keyword evidence="2" id="KW-1185">Reference proteome</keyword>
<protein>
    <recommendedName>
        <fullName evidence="3">DUF1178 family protein</fullName>
    </recommendedName>
</protein>
<name>A0A1G6AKC9_9HYPH</name>
<proteinExistence type="predicted"/>
<dbReference type="Proteomes" id="UP000199071">
    <property type="component" value="Unassembled WGS sequence"/>
</dbReference>